<protein>
    <submittedName>
        <fullName evidence="2">Uncharacterized protein</fullName>
    </submittedName>
</protein>
<dbReference type="EMBL" id="GBRH01178819">
    <property type="protein sequence ID" value="JAE19077.1"/>
    <property type="molecule type" value="Transcribed_RNA"/>
</dbReference>
<reference evidence="2" key="1">
    <citation type="submission" date="2014-09" db="EMBL/GenBank/DDBJ databases">
        <authorList>
            <person name="Magalhaes I.L.F."/>
            <person name="Oliveira U."/>
            <person name="Santos F.R."/>
            <person name="Vidigal T.H.D.A."/>
            <person name="Brescovit A.D."/>
            <person name="Santos A.J."/>
        </authorList>
    </citation>
    <scope>NUCLEOTIDE SEQUENCE</scope>
    <source>
        <tissue evidence="2">Shoot tissue taken approximately 20 cm above the soil surface</tissue>
    </source>
</reference>
<name>A0A0A9G3J4_ARUDO</name>
<dbReference type="AlphaFoldDB" id="A0A0A9G3J4"/>
<evidence type="ECO:0000313" key="2">
    <source>
        <dbReference type="EMBL" id="JAE19077.1"/>
    </source>
</evidence>
<sequence>MVTAAVSSPAGALQPRHRIQRPAPATRMTSWISHRVAPSCRTEVAAAADALNYPAPASASAAASSSGRSGKASSFHNGDGLACPAFRHARAAAAPPPPTPPRGGGRPTPL</sequence>
<proteinExistence type="predicted"/>
<evidence type="ECO:0000256" key="1">
    <source>
        <dbReference type="SAM" id="MobiDB-lite"/>
    </source>
</evidence>
<feature type="compositionally biased region" description="Low complexity" evidence="1">
    <location>
        <begin position="55"/>
        <end position="74"/>
    </location>
</feature>
<feature type="region of interest" description="Disordered" evidence="1">
    <location>
        <begin position="1"/>
        <end position="28"/>
    </location>
</feature>
<organism evidence="2">
    <name type="scientific">Arundo donax</name>
    <name type="common">Giant reed</name>
    <name type="synonym">Donax arundinaceus</name>
    <dbReference type="NCBI Taxonomy" id="35708"/>
    <lineage>
        <taxon>Eukaryota</taxon>
        <taxon>Viridiplantae</taxon>
        <taxon>Streptophyta</taxon>
        <taxon>Embryophyta</taxon>
        <taxon>Tracheophyta</taxon>
        <taxon>Spermatophyta</taxon>
        <taxon>Magnoliopsida</taxon>
        <taxon>Liliopsida</taxon>
        <taxon>Poales</taxon>
        <taxon>Poaceae</taxon>
        <taxon>PACMAD clade</taxon>
        <taxon>Arundinoideae</taxon>
        <taxon>Arundineae</taxon>
        <taxon>Arundo</taxon>
    </lineage>
</organism>
<accession>A0A0A9G3J4</accession>
<feature type="region of interest" description="Disordered" evidence="1">
    <location>
        <begin position="55"/>
        <end position="110"/>
    </location>
</feature>
<reference evidence="2" key="2">
    <citation type="journal article" date="2015" name="Data Brief">
        <title>Shoot transcriptome of the giant reed, Arundo donax.</title>
        <authorList>
            <person name="Barrero R.A."/>
            <person name="Guerrero F.D."/>
            <person name="Moolhuijzen P."/>
            <person name="Goolsby J.A."/>
            <person name="Tidwell J."/>
            <person name="Bellgard S.E."/>
            <person name="Bellgard M.I."/>
        </authorList>
    </citation>
    <scope>NUCLEOTIDE SEQUENCE</scope>
    <source>
        <tissue evidence="2">Shoot tissue taken approximately 20 cm above the soil surface</tissue>
    </source>
</reference>